<gene>
    <name evidence="1" type="ORF">IPOD504_LOCUS1742</name>
</gene>
<protein>
    <submittedName>
        <fullName evidence="1">Uncharacterized protein</fullName>
    </submittedName>
</protein>
<dbReference type="Proteomes" id="UP000837857">
    <property type="component" value="Chromosome 11"/>
</dbReference>
<reference evidence="1" key="1">
    <citation type="submission" date="2022-03" db="EMBL/GenBank/DDBJ databases">
        <authorList>
            <person name="Martin H S."/>
        </authorList>
    </citation>
    <scope>NUCLEOTIDE SEQUENCE</scope>
</reference>
<accession>A0ABN8HTD3</accession>
<sequence length="163" mass="18079">MGWGRKRRLRGALPTRRPIDDTVTHIPGLHSCRGLADVFARAQDQSLRTRHSPLARRCHVGIPIGQPLRSLEWPQLEPICRPRPLQHHRTYACLILADGVLRLGSASGGEREAEAVRGAKARPPDSGAPHGRLTAASCIASIVRRPPPRQHSPLHFDTKCNRF</sequence>
<proteinExistence type="predicted"/>
<organism evidence="1 2">
    <name type="scientific">Iphiclides podalirius</name>
    <name type="common">scarce swallowtail</name>
    <dbReference type="NCBI Taxonomy" id="110791"/>
    <lineage>
        <taxon>Eukaryota</taxon>
        <taxon>Metazoa</taxon>
        <taxon>Ecdysozoa</taxon>
        <taxon>Arthropoda</taxon>
        <taxon>Hexapoda</taxon>
        <taxon>Insecta</taxon>
        <taxon>Pterygota</taxon>
        <taxon>Neoptera</taxon>
        <taxon>Endopterygota</taxon>
        <taxon>Lepidoptera</taxon>
        <taxon>Glossata</taxon>
        <taxon>Ditrysia</taxon>
        <taxon>Papilionoidea</taxon>
        <taxon>Papilionidae</taxon>
        <taxon>Papilioninae</taxon>
        <taxon>Iphiclides</taxon>
    </lineage>
</organism>
<evidence type="ECO:0000313" key="1">
    <source>
        <dbReference type="EMBL" id="CAH2039524.1"/>
    </source>
</evidence>
<name>A0ABN8HTD3_9NEOP</name>
<dbReference type="EMBL" id="OW152823">
    <property type="protein sequence ID" value="CAH2039524.1"/>
    <property type="molecule type" value="Genomic_DNA"/>
</dbReference>
<feature type="non-terminal residue" evidence="1">
    <location>
        <position position="1"/>
    </location>
</feature>
<evidence type="ECO:0000313" key="2">
    <source>
        <dbReference type="Proteomes" id="UP000837857"/>
    </source>
</evidence>
<keyword evidence="2" id="KW-1185">Reference proteome</keyword>